<name>A0ABR4JDJ5_9EURO</name>
<protein>
    <submittedName>
        <fullName evidence="2">Uncharacterized protein</fullName>
    </submittedName>
</protein>
<feature type="compositionally biased region" description="Polar residues" evidence="1">
    <location>
        <begin position="9"/>
        <end position="23"/>
    </location>
</feature>
<gene>
    <name evidence="2" type="ORF">BJY01DRAFT_251651</name>
</gene>
<dbReference type="EMBL" id="JBFXLU010000167">
    <property type="protein sequence ID" value="KAL2837043.1"/>
    <property type="molecule type" value="Genomic_DNA"/>
</dbReference>
<dbReference type="Proteomes" id="UP001610446">
    <property type="component" value="Unassembled WGS sequence"/>
</dbReference>
<feature type="region of interest" description="Disordered" evidence="1">
    <location>
        <begin position="1"/>
        <end position="23"/>
    </location>
</feature>
<comment type="caution">
    <text evidence="2">The sequence shown here is derived from an EMBL/GenBank/DDBJ whole genome shotgun (WGS) entry which is preliminary data.</text>
</comment>
<evidence type="ECO:0000313" key="2">
    <source>
        <dbReference type="EMBL" id="KAL2837043.1"/>
    </source>
</evidence>
<evidence type="ECO:0000256" key="1">
    <source>
        <dbReference type="SAM" id="MobiDB-lite"/>
    </source>
</evidence>
<reference evidence="2 3" key="1">
    <citation type="submission" date="2024-07" db="EMBL/GenBank/DDBJ databases">
        <title>Section-level genome sequencing and comparative genomics of Aspergillus sections Usti and Cavernicolus.</title>
        <authorList>
            <consortium name="Lawrence Berkeley National Laboratory"/>
            <person name="Nybo J.L."/>
            <person name="Vesth T.C."/>
            <person name="Theobald S."/>
            <person name="Frisvad J.C."/>
            <person name="Larsen T.O."/>
            <person name="Kjaerboelling I."/>
            <person name="Rothschild-Mancinelli K."/>
            <person name="Lyhne E.K."/>
            <person name="Kogle M.E."/>
            <person name="Barry K."/>
            <person name="Clum A."/>
            <person name="Na H."/>
            <person name="Ledsgaard L."/>
            <person name="Lin J."/>
            <person name="Lipzen A."/>
            <person name="Kuo A."/>
            <person name="Riley R."/>
            <person name="Mondo S."/>
            <person name="Labutti K."/>
            <person name="Haridas S."/>
            <person name="Pangalinan J."/>
            <person name="Salamov A.A."/>
            <person name="Simmons B.A."/>
            <person name="Magnuson J.K."/>
            <person name="Chen J."/>
            <person name="Drula E."/>
            <person name="Henrissat B."/>
            <person name="Wiebenga A."/>
            <person name="Lubbers R.J."/>
            <person name="Gomes A.C."/>
            <person name="Makela M.R."/>
            <person name="Stajich J."/>
            <person name="Grigoriev I.V."/>
            <person name="Mortensen U.H."/>
            <person name="De Vries R.P."/>
            <person name="Baker S.E."/>
            <person name="Andersen M.R."/>
        </authorList>
    </citation>
    <scope>NUCLEOTIDE SEQUENCE [LARGE SCALE GENOMIC DNA]</scope>
    <source>
        <strain evidence="2 3">CBS 123904</strain>
    </source>
</reference>
<keyword evidence="3" id="KW-1185">Reference proteome</keyword>
<accession>A0ABR4JDJ5</accession>
<organism evidence="2 3">
    <name type="scientific">Aspergillus pseudoustus</name>
    <dbReference type="NCBI Taxonomy" id="1810923"/>
    <lineage>
        <taxon>Eukaryota</taxon>
        <taxon>Fungi</taxon>
        <taxon>Dikarya</taxon>
        <taxon>Ascomycota</taxon>
        <taxon>Pezizomycotina</taxon>
        <taxon>Eurotiomycetes</taxon>
        <taxon>Eurotiomycetidae</taxon>
        <taxon>Eurotiales</taxon>
        <taxon>Aspergillaceae</taxon>
        <taxon>Aspergillus</taxon>
        <taxon>Aspergillus subgen. Nidulantes</taxon>
    </lineage>
</organism>
<evidence type="ECO:0000313" key="3">
    <source>
        <dbReference type="Proteomes" id="UP001610446"/>
    </source>
</evidence>
<proteinExistence type="predicted"/>
<sequence>MDSELMDTPGSTRNTPSQWGHPQDISISIPTMKLHTYLLPLLGVYATAELVRSPNAGPNAEAECGSLGVMYYDPAELPEGVFPEDVRKCRDHPLGRQAWPGADEGIWAWIPNWVF</sequence>